<protein>
    <recommendedName>
        <fullName evidence="4">Root meristem growth factor 8</fullName>
    </recommendedName>
</protein>
<evidence type="ECO:0000313" key="2">
    <source>
        <dbReference type="EMBL" id="GAY64567.1"/>
    </source>
</evidence>
<accession>A0A2H5QIW3</accession>
<dbReference type="AlphaFoldDB" id="A0A2H5QIW3"/>
<evidence type="ECO:0000313" key="3">
    <source>
        <dbReference type="Proteomes" id="UP000236630"/>
    </source>
</evidence>
<feature type="region of interest" description="Disordered" evidence="1">
    <location>
        <begin position="89"/>
        <end position="119"/>
    </location>
</feature>
<keyword evidence="3" id="KW-1185">Reference proteome</keyword>
<evidence type="ECO:0000256" key="1">
    <source>
        <dbReference type="SAM" id="MobiDB-lite"/>
    </source>
</evidence>
<dbReference type="Proteomes" id="UP000236630">
    <property type="component" value="Unassembled WGS sequence"/>
</dbReference>
<evidence type="ECO:0008006" key="4">
    <source>
        <dbReference type="Google" id="ProtNLM"/>
    </source>
</evidence>
<dbReference type="EMBL" id="BDQV01000415">
    <property type="protein sequence ID" value="GAY64567.1"/>
    <property type="molecule type" value="Genomic_DNA"/>
</dbReference>
<comment type="caution">
    <text evidence="2">The sequence shown here is derived from an EMBL/GenBank/DDBJ whole genome shotgun (WGS) entry which is preliminary data.</text>
</comment>
<sequence length="150" mass="17056">MQNIHHLRKLKVIMELMRVITSVLCISLYLSQTPFASLEIQLQPTHDVQVAKEVQLSRLTLPRKLRVLTAEVKGLEAQVKMTHKEDVSAGNTNRLNNKYKNNKEQGVKPGGGTRQEWVEGGDTSQYFTMDYSHVKRRRPIHNKSLPAAAP</sequence>
<organism evidence="2 3">
    <name type="scientific">Citrus unshiu</name>
    <name type="common">Satsuma mandarin</name>
    <name type="synonym">Citrus nobilis var. unshiu</name>
    <dbReference type="NCBI Taxonomy" id="55188"/>
    <lineage>
        <taxon>Eukaryota</taxon>
        <taxon>Viridiplantae</taxon>
        <taxon>Streptophyta</taxon>
        <taxon>Embryophyta</taxon>
        <taxon>Tracheophyta</taxon>
        <taxon>Spermatophyta</taxon>
        <taxon>Magnoliopsida</taxon>
        <taxon>eudicotyledons</taxon>
        <taxon>Gunneridae</taxon>
        <taxon>Pentapetalae</taxon>
        <taxon>rosids</taxon>
        <taxon>malvids</taxon>
        <taxon>Sapindales</taxon>
        <taxon>Rutaceae</taxon>
        <taxon>Aurantioideae</taxon>
        <taxon>Citrus</taxon>
    </lineage>
</organism>
<gene>
    <name evidence="2" type="ORF">CUMW_234520</name>
</gene>
<name>A0A2H5QIW3_CITUN</name>
<proteinExistence type="predicted"/>
<reference evidence="2 3" key="1">
    <citation type="journal article" date="2017" name="Front. Genet.">
        <title>Draft sequencing of the heterozygous diploid genome of Satsuma (Citrus unshiu Marc.) using a hybrid assembly approach.</title>
        <authorList>
            <person name="Shimizu T."/>
            <person name="Tanizawa Y."/>
            <person name="Mochizuki T."/>
            <person name="Nagasaki H."/>
            <person name="Yoshioka T."/>
            <person name="Toyoda A."/>
            <person name="Fujiyama A."/>
            <person name="Kaminuma E."/>
            <person name="Nakamura Y."/>
        </authorList>
    </citation>
    <scope>NUCLEOTIDE SEQUENCE [LARGE SCALE GENOMIC DNA]</scope>
    <source>
        <strain evidence="3">cv. Miyagawa wase</strain>
    </source>
</reference>